<protein>
    <submittedName>
        <fullName evidence="5">VRR-NUC domain containing protein</fullName>
    </submittedName>
</protein>
<name>A0A6J7X5Q9_9CAUD</name>
<dbReference type="InterPro" id="IPR014883">
    <property type="entry name" value="VRR_NUC"/>
</dbReference>
<dbReference type="EMBL" id="LR798302">
    <property type="protein sequence ID" value="CAB5222633.1"/>
    <property type="molecule type" value="Genomic_DNA"/>
</dbReference>
<proteinExistence type="predicted"/>
<dbReference type="Gene3D" id="3.40.1350.10">
    <property type="match status" value="1"/>
</dbReference>
<evidence type="ECO:0000313" key="5">
    <source>
        <dbReference type="EMBL" id="CAB5222633.1"/>
    </source>
</evidence>
<evidence type="ECO:0000256" key="1">
    <source>
        <dbReference type="ARBA" id="ARBA00001946"/>
    </source>
</evidence>
<keyword evidence="2" id="KW-0540">Nuclease</keyword>
<organism evidence="5">
    <name type="scientific">uncultured Caudovirales phage</name>
    <dbReference type="NCBI Taxonomy" id="2100421"/>
    <lineage>
        <taxon>Viruses</taxon>
        <taxon>Duplodnaviria</taxon>
        <taxon>Heunggongvirae</taxon>
        <taxon>Uroviricota</taxon>
        <taxon>Caudoviricetes</taxon>
        <taxon>Peduoviridae</taxon>
        <taxon>Maltschvirus</taxon>
        <taxon>Maltschvirus maltsch</taxon>
    </lineage>
</organism>
<evidence type="ECO:0000256" key="3">
    <source>
        <dbReference type="ARBA" id="ARBA00022801"/>
    </source>
</evidence>
<reference evidence="5" key="1">
    <citation type="submission" date="2020-05" db="EMBL/GenBank/DDBJ databases">
        <authorList>
            <person name="Chiriac C."/>
            <person name="Salcher M."/>
            <person name="Ghai R."/>
            <person name="Kavagutti S V."/>
        </authorList>
    </citation>
    <scope>NUCLEOTIDE SEQUENCE</scope>
</reference>
<evidence type="ECO:0000259" key="4">
    <source>
        <dbReference type="SMART" id="SM00990"/>
    </source>
</evidence>
<sequence length="95" mass="10882">MLEKQIESKVCDYAKTKGVLAYKFTSPARAAVPDRLFIGPDGRMWFCEFKREGQVPTPAQYREHDKLRQQMVNVFVIDNVAEGKLMIDVMVMGVI</sequence>
<dbReference type="GO" id="GO:0004518">
    <property type="term" value="F:nuclease activity"/>
    <property type="evidence" value="ECO:0007669"/>
    <property type="project" value="UniProtKB-KW"/>
</dbReference>
<feature type="domain" description="VRR-NUC" evidence="4">
    <location>
        <begin position="1"/>
        <end position="81"/>
    </location>
</feature>
<dbReference type="GO" id="GO:0003676">
    <property type="term" value="F:nucleic acid binding"/>
    <property type="evidence" value="ECO:0007669"/>
    <property type="project" value="InterPro"/>
</dbReference>
<dbReference type="InterPro" id="IPR011856">
    <property type="entry name" value="tRNA_endonuc-like_dom_sf"/>
</dbReference>
<accession>A0A6J7X5Q9</accession>
<dbReference type="GO" id="GO:0016788">
    <property type="term" value="F:hydrolase activity, acting on ester bonds"/>
    <property type="evidence" value="ECO:0007669"/>
    <property type="project" value="InterPro"/>
</dbReference>
<gene>
    <name evidence="5" type="ORF">UFOVP372_20</name>
</gene>
<dbReference type="SMART" id="SM00990">
    <property type="entry name" value="VRR_NUC"/>
    <property type="match status" value="1"/>
</dbReference>
<keyword evidence="3" id="KW-0378">Hydrolase</keyword>
<evidence type="ECO:0000256" key="2">
    <source>
        <dbReference type="ARBA" id="ARBA00022722"/>
    </source>
</evidence>
<comment type="cofactor">
    <cofactor evidence="1">
        <name>Mg(2+)</name>
        <dbReference type="ChEBI" id="CHEBI:18420"/>
    </cofactor>
</comment>